<dbReference type="Proteomes" id="UP000815677">
    <property type="component" value="Unassembled WGS sequence"/>
</dbReference>
<keyword evidence="2" id="KW-1185">Reference proteome</keyword>
<organism evidence="1 2">
    <name type="scientific">Mycena chlorophos</name>
    <name type="common">Agaric fungus</name>
    <name type="synonym">Agaricus chlorophos</name>
    <dbReference type="NCBI Taxonomy" id="658473"/>
    <lineage>
        <taxon>Eukaryota</taxon>
        <taxon>Fungi</taxon>
        <taxon>Dikarya</taxon>
        <taxon>Basidiomycota</taxon>
        <taxon>Agaricomycotina</taxon>
        <taxon>Agaricomycetes</taxon>
        <taxon>Agaricomycetidae</taxon>
        <taxon>Agaricales</taxon>
        <taxon>Marasmiineae</taxon>
        <taxon>Mycenaceae</taxon>
        <taxon>Mycena</taxon>
    </lineage>
</organism>
<accession>A0ABQ0LAE0</accession>
<name>A0ABQ0LAE0_MYCCL</name>
<protein>
    <recommendedName>
        <fullName evidence="3">F-box domain-containing protein</fullName>
    </recommendedName>
</protein>
<reference evidence="1" key="1">
    <citation type="submission" date="2014-09" db="EMBL/GenBank/DDBJ databases">
        <title>Genome sequence of the luminous mushroom Mycena chlorophos for searching fungal bioluminescence genes.</title>
        <authorList>
            <person name="Tanaka Y."/>
            <person name="Kasuga D."/>
            <person name="Oba Y."/>
            <person name="Hase S."/>
            <person name="Sato K."/>
            <person name="Oba Y."/>
            <person name="Sakakibara Y."/>
        </authorList>
    </citation>
    <scope>NUCLEOTIDE SEQUENCE</scope>
</reference>
<sequence length="407" mass="45569">MNDPLDASNIQKLPLSLRRQALSALNFSSPASLSSLRALCTQRTLEIYQAPLLPVFYLSLRDSATPTSSELELHLAQNTLGRVLDRPLAVLHRLTFHIFSRIGKAAFQRFWIELWRWLSFLDDHRELLRGYRNADGVLEEYHVSIFLTRIIYPLVSDSGEIYDDIIAPQAGVFTLVARAWRHTAVEAGKVPADQLTLHVHLGTALRRMAPLLSTFATALPLRRDDLIAGLGEGATICDLATLLVSYANTLLSQSSGSDTSAMTSVVKFGFVPSSFLREDTQLVIAQRFLPHLIRAGFLEVLFRVLWAIQAAESRWSELELAGVQHWYAILYYAVVLCNKVPVMAKLIRNRVLDIILRAVLLSDRQDAKAIGYPWFAAFKNYLAYGRVVADLGPTASSTTRNVHWILG</sequence>
<gene>
    <name evidence="1" type="ORF">MCHLO_05540</name>
</gene>
<evidence type="ECO:0008006" key="3">
    <source>
        <dbReference type="Google" id="ProtNLM"/>
    </source>
</evidence>
<dbReference type="EMBL" id="DF844265">
    <property type="protein sequence ID" value="GAT48107.1"/>
    <property type="molecule type" value="Genomic_DNA"/>
</dbReference>
<evidence type="ECO:0000313" key="1">
    <source>
        <dbReference type="EMBL" id="GAT48107.1"/>
    </source>
</evidence>
<proteinExistence type="predicted"/>
<evidence type="ECO:0000313" key="2">
    <source>
        <dbReference type="Proteomes" id="UP000815677"/>
    </source>
</evidence>